<protein>
    <submittedName>
        <fullName evidence="1">Uncharacterized protein</fullName>
    </submittedName>
</protein>
<dbReference type="AlphaFoldDB" id="A0AAN7L0B5"/>
<name>A0AAN7L0B5_TRANT</name>
<evidence type="ECO:0000313" key="2">
    <source>
        <dbReference type="Proteomes" id="UP001346149"/>
    </source>
</evidence>
<organism evidence="1 2">
    <name type="scientific">Trapa natans</name>
    <name type="common">Water chestnut</name>
    <dbReference type="NCBI Taxonomy" id="22666"/>
    <lineage>
        <taxon>Eukaryota</taxon>
        <taxon>Viridiplantae</taxon>
        <taxon>Streptophyta</taxon>
        <taxon>Embryophyta</taxon>
        <taxon>Tracheophyta</taxon>
        <taxon>Spermatophyta</taxon>
        <taxon>Magnoliopsida</taxon>
        <taxon>eudicotyledons</taxon>
        <taxon>Gunneridae</taxon>
        <taxon>Pentapetalae</taxon>
        <taxon>rosids</taxon>
        <taxon>malvids</taxon>
        <taxon>Myrtales</taxon>
        <taxon>Lythraceae</taxon>
        <taxon>Trapa</taxon>
    </lineage>
</organism>
<dbReference type="Proteomes" id="UP001346149">
    <property type="component" value="Unassembled WGS sequence"/>
</dbReference>
<keyword evidence="2" id="KW-1185">Reference proteome</keyword>
<gene>
    <name evidence="1" type="ORF">SAY86_005174</name>
</gene>
<accession>A0AAN7L0B5</accession>
<reference evidence="1 2" key="1">
    <citation type="journal article" date="2023" name="Hortic Res">
        <title>Pangenome of water caltrop reveals structural variations and asymmetric subgenome divergence after allopolyploidization.</title>
        <authorList>
            <person name="Zhang X."/>
            <person name="Chen Y."/>
            <person name="Wang L."/>
            <person name="Yuan Y."/>
            <person name="Fang M."/>
            <person name="Shi L."/>
            <person name="Lu R."/>
            <person name="Comes H.P."/>
            <person name="Ma Y."/>
            <person name="Chen Y."/>
            <person name="Huang G."/>
            <person name="Zhou Y."/>
            <person name="Zheng Z."/>
            <person name="Qiu Y."/>
        </authorList>
    </citation>
    <scope>NUCLEOTIDE SEQUENCE [LARGE SCALE GENOMIC DNA]</scope>
    <source>
        <strain evidence="1">F231</strain>
    </source>
</reference>
<sequence>MGVGVITVCLGDHLSNSFTSKPHTIMHSTKQGEAVVARRCEKQDQTSESRSQEERLGDLVSRVLKETELEFSLSILLITKPALSVCSPSGHPPSACHSIKHPSVRLMNTHIDTSIKGKGHRPVHPSASVTLIRPLEERYTEKRVVRSGIFFWRA</sequence>
<comment type="caution">
    <text evidence="1">The sequence shown here is derived from an EMBL/GenBank/DDBJ whole genome shotgun (WGS) entry which is preliminary data.</text>
</comment>
<dbReference type="EMBL" id="JAXQNO010000018">
    <property type="protein sequence ID" value="KAK4776486.1"/>
    <property type="molecule type" value="Genomic_DNA"/>
</dbReference>
<evidence type="ECO:0000313" key="1">
    <source>
        <dbReference type="EMBL" id="KAK4776486.1"/>
    </source>
</evidence>
<proteinExistence type="predicted"/>